<evidence type="ECO:0000313" key="4">
    <source>
        <dbReference type="Proteomes" id="UP000281813"/>
    </source>
</evidence>
<keyword evidence="4" id="KW-1185">Reference proteome</keyword>
<feature type="active site" description="Proton donor/acceptor" evidence="1">
    <location>
        <position position="82"/>
    </location>
</feature>
<dbReference type="EMBL" id="RBZO01000031">
    <property type="protein sequence ID" value="RKQ13431.1"/>
    <property type="molecule type" value="Genomic_DNA"/>
</dbReference>
<feature type="active site" description="Tele-phosphohistidine intermediate" evidence="1">
    <location>
        <position position="9"/>
    </location>
</feature>
<dbReference type="Pfam" id="PF00300">
    <property type="entry name" value="His_Phos_1"/>
    <property type="match status" value="1"/>
</dbReference>
<dbReference type="GO" id="GO:0005737">
    <property type="term" value="C:cytoplasm"/>
    <property type="evidence" value="ECO:0007669"/>
    <property type="project" value="TreeGrafter"/>
</dbReference>
<dbReference type="GO" id="GO:0016791">
    <property type="term" value="F:phosphatase activity"/>
    <property type="evidence" value="ECO:0007669"/>
    <property type="project" value="TreeGrafter"/>
</dbReference>
<proteinExistence type="predicted"/>
<name>A0A494YTH3_9BACI</name>
<evidence type="ECO:0000313" key="3">
    <source>
        <dbReference type="EMBL" id="RKQ13431.1"/>
    </source>
</evidence>
<evidence type="ECO:0000256" key="1">
    <source>
        <dbReference type="PIRSR" id="PIRSR613078-1"/>
    </source>
</evidence>
<gene>
    <name evidence="3" type="ORF">D8M05_16365</name>
</gene>
<dbReference type="CDD" id="cd07067">
    <property type="entry name" value="HP_PGM_like"/>
    <property type="match status" value="1"/>
</dbReference>
<dbReference type="SMART" id="SM00855">
    <property type="entry name" value="PGAM"/>
    <property type="match status" value="1"/>
</dbReference>
<evidence type="ECO:0000256" key="2">
    <source>
        <dbReference type="PIRSR" id="PIRSR613078-2"/>
    </source>
</evidence>
<dbReference type="InterPro" id="IPR013078">
    <property type="entry name" value="His_Pase_superF_clade-1"/>
</dbReference>
<dbReference type="InterPro" id="IPR050275">
    <property type="entry name" value="PGM_Phosphatase"/>
</dbReference>
<feature type="binding site" evidence="2">
    <location>
        <position position="58"/>
    </location>
    <ligand>
        <name>substrate</name>
    </ligand>
</feature>
<dbReference type="Gene3D" id="3.40.50.1240">
    <property type="entry name" value="Phosphoglycerate mutase-like"/>
    <property type="match status" value="1"/>
</dbReference>
<dbReference type="RefSeq" id="WP_121133727.1">
    <property type="nucleotide sequence ID" value="NZ_JBHUFK010000047.1"/>
</dbReference>
<protein>
    <submittedName>
        <fullName evidence="3">Histidine phosphatase family protein</fullName>
    </submittedName>
</protein>
<dbReference type="AlphaFoldDB" id="A0A494YTH3"/>
<dbReference type="Proteomes" id="UP000281813">
    <property type="component" value="Unassembled WGS sequence"/>
</dbReference>
<dbReference type="InterPro" id="IPR029033">
    <property type="entry name" value="His_PPase_superfam"/>
</dbReference>
<sequence length="209" mass="24125">MLNLYFVRHGETEWNVQNRLQGQLDSRLTSNGIQSARLLARKLEATKFESVISSSSKRAVHTAELLIGNRPLSFRTDEHLLEINLGSWQGKTVEEIKKMDPHNYNCYFHHPNLYMRNENETENFIDVKERLEAFLKTMQKTYQSGNLLIVTHGMVIKVLQMMCKSNSIKQLWDPPAIEGTSLTVVRIEEGKRELLLEGSLSHKRGFPQV</sequence>
<dbReference type="SUPFAM" id="SSF53254">
    <property type="entry name" value="Phosphoglycerate mutase-like"/>
    <property type="match status" value="1"/>
</dbReference>
<comment type="caution">
    <text evidence="3">The sequence shown here is derived from an EMBL/GenBank/DDBJ whole genome shotgun (WGS) entry which is preliminary data.</text>
</comment>
<dbReference type="PANTHER" id="PTHR48100:SF1">
    <property type="entry name" value="HISTIDINE PHOSPHATASE FAMILY PROTEIN-RELATED"/>
    <property type="match status" value="1"/>
</dbReference>
<dbReference type="OrthoDB" id="9782128at2"/>
<feature type="binding site" evidence="2">
    <location>
        <begin position="8"/>
        <end position="15"/>
    </location>
    <ligand>
        <name>substrate</name>
    </ligand>
</feature>
<accession>A0A494YTH3</accession>
<organism evidence="3 4">
    <name type="scientific">Oceanobacillus bengalensis</name>
    <dbReference type="NCBI Taxonomy" id="1435466"/>
    <lineage>
        <taxon>Bacteria</taxon>
        <taxon>Bacillati</taxon>
        <taxon>Bacillota</taxon>
        <taxon>Bacilli</taxon>
        <taxon>Bacillales</taxon>
        <taxon>Bacillaceae</taxon>
        <taxon>Oceanobacillus</taxon>
    </lineage>
</organism>
<dbReference type="PANTHER" id="PTHR48100">
    <property type="entry name" value="BROAD-SPECIFICITY PHOSPHATASE YOR283W-RELATED"/>
    <property type="match status" value="1"/>
</dbReference>
<reference evidence="3 4" key="1">
    <citation type="journal article" date="2015" name="Antonie Van Leeuwenhoek">
        <title>Oceanobacillus bengalensis sp. nov., a bacterium isolated from seawater of the Bay of Bengal.</title>
        <authorList>
            <person name="Yongchang O."/>
            <person name="Xiang W."/>
            <person name="Wang G."/>
        </authorList>
    </citation>
    <scope>NUCLEOTIDE SEQUENCE [LARGE SCALE GENOMIC DNA]</scope>
    <source>
        <strain evidence="3 4">MCCC 1K00260</strain>
    </source>
</reference>